<keyword evidence="1" id="KW-0456">Lyase</keyword>
<feature type="domain" description="Amidohydrolase-related" evidence="2">
    <location>
        <begin position="3"/>
        <end position="327"/>
    </location>
</feature>
<dbReference type="InterPro" id="IPR006680">
    <property type="entry name" value="Amidohydro-rel"/>
</dbReference>
<dbReference type="EMBL" id="FRAP01000010">
    <property type="protein sequence ID" value="SHK68172.1"/>
    <property type="molecule type" value="Genomic_DNA"/>
</dbReference>
<accession>A0A1M6UG17</accession>
<dbReference type="GO" id="GO:0019748">
    <property type="term" value="P:secondary metabolic process"/>
    <property type="evidence" value="ECO:0007669"/>
    <property type="project" value="TreeGrafter"/>
</dbReference>
<name>A0A1M6UG17_PSETH</name>
<protein>
    <submittedName>
        <fullName evidence="3">4-oxalmesaconate hydratase</fullName>
    </submittedName>
</protein>
<dbReference type="InterPro" id="IPR018228">
    <property type="entry name" value="DNase_TatD-rel_CS"/>
</dbReference>
<evidence type="ECO:0000259" key="2">
    <source>
        <dbReference type="Pfam" id="PF04909"/>
    </source>
</evidence>
<dbReference type="Gene3D" id="3.20.20.140">
    <property type="entry name" value="Metal-dependent hydrolases"/>
    <property type="match status" value="1"/>
</dbReference>
<keyword evidence="4" id="KW-1185">Reference proteome</keyword>
<evidence type="ECO:0000256" key="1">
    <source>
        <dbReference type="ARBA" id="ARBA00023239"/>
    </source>
</evidence>
<dbReference type="RefSeq" id="WP_073457567.1">
    <property type="nucleotide sequence ID" value="NZ_CALGVN010000001.1"/>
</dbReference>
<dbReference type="GO" id="GO:0005737">
    <property type="term" value="C:cytoplasm"/>
    <property type="evidence" value="ECO:0007669"/>
    <property type="project" value="TreeGrafter"/>
</dbReference>
<evidence type="ECO:0000313" key="3">
    <source>
        <dbReference type="EMBL" id="SHK68172.1"/>
    </source>
</evidence>
<evidence type="ECO:0000313" key="4">
    <source>
        <dbReference type="Proteomes" id="UP000184363"/>
    </source>
</evidence>
<sequence>MVIDAHAHLNAPEVFYAYKARLQASGGLHRGDPKIDDEQLAAAAARNVALLDEVGTTMQLISPRPYQLMTSAKPERIVHWWVAANNDLIRRTVDLHPTRFAGVAALPLCAGRPVTEALDELDRIAALPQFVGVCINPDPHEGTGTTPPLGDEYWYPLFERLVAHDLPALVHSAGCYSGRETYSEHFVTEESIAILNVLRSRTLTDFPDLKLIIAHGGGSVPYQIGRWQAERLMPSLGGSPDAERFEVSLRRLWFDTVLHNPASLRLLLETVGPDRCLFGTERPGSGSVVDPATGRQFDDIKPVIDAMPGLSEGDKQLVLEGNARKVFTRLAI</sequence>
<organism evidence="3 4">
    <name type="scientific">Pseudonocardia thermophila</name>
    <dbReference type="NCBI Taxonomy" id="1848"/>
    <lineage>
        <taxon>Bacteria</taxon>
        <taxon>Bacillati</taxon>
        <taxon>Actinomycetota</taxon>
        <taxon>Actinomycetes</taxon>
        <taxon>Pseudonocardiales</taxon>
        <taxon>Pseudonocardiaceae</taxon>
        <taxon>Pseudonocardia</taxon>
    </lineage>
</organism>
<dbReference type="GO" id="GO:0016831">
    <property type="term" value="F:carboxy-lyase activity"/>
    <property type="evidence" value="ECO:0007669"/>
    <property type="project" value="InterPro"/>
</dbReference>
<dbReference type="Pfam" id="PF04909">
    <property type="entry name" value="Amidohydro_2"/>
    <property type="match status" value="1"/>
</dbReference>
<dbReference type="SUPFAM" id="SSF51556">
    <property type="entry name" value="Metallo-dependent hydrolases"/>
    <property type="match status" value="1"/>
</dbReference>
<dbReference type="PROSITE" id="PS01137">
    <property type="entry name" value="TATD_1"/>
    <property type="match status" value="1"/>
</dbReference>
<gene>
    <name evidence="3" type="ORF">SAMN05443637_11056</name>
</gene>
<dbReference type="OrthoDB" id="149172at2"/>
<reference evidence="3 4" key="1">
    <citation type="submission" date="2016-11" db="EMBL/GenBank/DDBJ databases">
        <authorList>
            <person name="Jaros S."/>
            <person name="Januszkiewicz K."/>
            <person name="Wedrychowicz H."/>
        </authorList>
    </citation>
    <scope>NUCLEOTIDE SEQUENCE [LARGE SCALE GENOMIC DNA]</scope>
    <source>
        <strain evidence="3 4">DSM 43832</strain>
    </source>
</reference>
<dbReference type="PANTHER" id="PTHR21240:SF28">
    <property type="entry name" value="ISO-OROTATE DECARBOXYLASE (EUROFUNG)"/>
    <property type="match status" value="1"/>
</dbReference>
<dbReference type="GO" id="GO:0016787">
    <property type="term" value="F:hydrolase activity"/>
    <property type="evidence" value="ECO:0007669"/>
    <property type="project" value="InterPro"/>
</dbReference>
<dbReference type="PANTHER" id="PTHR21240">
    <property type="entry name" value="2-AMINO-3-CARBOXYLMUCONATE-6-SEMIALDEHYDE DECARBOXYLASE"/>
    <property type="match status" value="1"/>
</dbReference>
<dbReference type="InterPro" id="IPR032465">
    <property type="entry name" value="ACMSD"/>
</dbReference>
<dbReference type="STRING" id="1848.SAMN05443637_11056"/>
<dbReference type="AlphaFoldDB" id="A0A1M6UG17"/>
<proteinExistence type="predicted"/>
<dbReference type="InterPro" id="IPR032466">
    <property type="entry name" value="Metal_Hydrolase"/>
</dbReference>
<dbReference type="Proteomes" id="UP000184363">
    <property type="component" value="Unassembled WGS sequence"/>
</dbReference>